<sequence>MAMETNDKRSLSTSKKVDGLASTFIEGDINVIDSIDIKKVHDPEKDFEKKLDNENSQSLIIAAAVSTRDNPTLPCLTFRFWVLSSLFTSLGAALSEFYYFRPNGGTFSMFFVLLVSYILGVWMEKALPTRTFQFKNWKFSLNPGPFNVKEHVCIFVAAGAGGGSAYATDIIAIKDLFYNTKVNFLNGFLLLMSTQILGYGLAGFLRKFLVRPANMIWPSNLVYASMYNTLHGNVSETRDKIRFFVTAFTAMFVWQFVPQYMFTWLTSMALLCLFAPYSKIIKHLGSGYHGVGILNFSLDWNSIGQFGPLYTPWWAQLNFYLGVIIGAWIIAPLAYYYNVFDAQKFPFLATHSLDKDGQRYNQSAIIDQSTGSLNVTAYENYSPVYLSVTFALSYLYSFIGLTAVISHVFLFYGKEIWQRFKASREEEQDDIHCKLMNNYPEIPNTWYALIFTIMLIIAMILCYTTDANLPWWGLLMAISLAIGMVLPVGVIQAISNNQIGLNVITEMVCGYVLPGRPIANVYFKCYGYMAMYQCLLLVSDLKLGHYMKVPPRSMFIAQLWGTILGGLINYWVLDLIIATKRPFIDGTSSDPTGQFAGYQSQIFNTASIVWGLIGPARTFGHDSMYSTLLWGFLIGVFAPVPFYLLHRKFPNVRFDLVNIPLICTGLSLLPGTYTNFIISGFIASFLSQYYAYRYQTRWWTKYNYVLSAAFDSAAQIATLTIFFFLNGVVKIPFPEWWGNDIISQGERCFNNE</sequence>
<keyword evidence="5" id="KW-0571">Peptide transport</keyword>
<evidence type="ECO:0000256" key="4">
    <source>
        <dbReference type="ARBA" id="ARBA00022692"/>
    </source>
</evidence>
<evidence type="ECO:0000256" key="3">
    <source>
        <dbReference type="ARBA" id="ARBA00022448"/>
    </source>
</evidence>
<dbReference type="InterPro" id="IPR004648">
    <property type="entry name" value="Oligpept_transpt"/>
</dbReference>
<dbReference type="GO" id="GO:0035673">
    <property type="term" value="F:oligopeptide transmembrane transporter activity"/>
    <property type="evidence" value="ECO:0007669"/>
    <property type="project" value="InterPro"/>
</dbReference>
<evidence type="ECO:0000313" key="10">
    <source>
        <dbReference type="EMBL" id="RIB21531.1"/>
    </source>
</evidence>
<dbReference type="NCBIfam" id="TIGR00727">
    <property type="entry name" value="ISP4_OPT"/>
    <property type="match status" value="1"/>
</dbReference>
<keyword evidence="7 9" id="KW-1133">Transmembrane helix</keyword>
<feature type="transmembrane region" description="Helical" evidence="9">
    <location>
        <begin position="555"/>
        <end position="573"/>
    </location>
</feature>
<comment type="similarity">
    <text evidence="2">Belongs to the oligopeptide OPT transporter family.</text>
</comment>
<accession>A0A397VIA6</accession>
<dbReference type="Pfam" id="PF03169">
    <property type="entry name" value="OPT"/>
    <property type="match status" value="1"/>
</dbReference>
<dbReference type="NCBIfam" id="TIGR00728">
    <property type="entry name" value="OPT_sfam"/>
    <property type="match status" value="1"/>
</dbReference>
<dbReference type="GO" id="GO:0016020">
    <property type="term" value="C:membrane"/>
    <property type="evidence" value="ECO:0007669"/>
    <property type="project" value="UniProtKB-SubCell"/>
</dbReference>
<feature type="transmembrane region" description="Helical" evidence="9">
    <location>
        <begin position="471"/>
        <end position="491"/>
    </location>
</feature>
<dbReference type="InterPro" id="IPR004813">
    <property type="entry name" value="OPT"/>
</dbReference>
<protein>
    <submittedName>
        <fullName evidence="10">OPT oligopeptide transporter protein</fullName>
    </submittedName>
</protein>
<feature type="transmembrane region" description="Helical" evidence="9">
    <location>
        <begin position="241"/>
        <end position="257"/>
    </location>
</feature>
<feature type="transmembrane region" description="Helical" evidence="9">
    <location>
        <begin position="78"/>
        <end position="99"/>
    </location>
</feature>
<comment type="subcellular location">
    <subcellularLocation>
        <location evidence="1">Membrane</location>
        <topology evidence="1">Multi-pass membrane protein</topology>
    </subcellularLocation>
</comment>
<proteinExistence type="inferred from homology"/>
<dbReference type="AlphaFoldDB" id="A0A397VIA6"/>
<evidence type="ECO:0000256" key="2">
    <source>
        <dbReference type="ARBA" id="ARBA00008807"/>
    </source>
</evidence>
<evidence type="ECO:0000256" key="6">
    <source>
        <dbReference type="ARBA" id="ARBA00022927"/>
    </source>
</evidence>
<dbReference type="GO" id="GO:0015031">
    <property type="term" value="P:protein transport"/>
    <property type="evidence" value="ECO:0007669"/>
    <property type="project" value="UniProtKB-KW"/>
</dbReference>
<evidence type="ECO:0000256" key="8">
    <source>
        <dbReference type="ARBA" id="ARBA00023136"/>
    </source>
</evidence>
<evidence type="ECO:0000256" key="5">
    <source>
        <dbReference type="ARBA" id="ARBA00022856"/>
    </source>
</evidence>
<feature type="transmembrane region" description="Helical" evidence="9">
    <location>
        <begin position="184"/>
        <end position="205"/>
    </location>
</feature>
<feature type="transmembrane region" description="Helical" evidence="9">
    <location>
        <begin position="384"/>
        <end position="412"/>
    </location>
</feature>
<organism evidence="10 11">
    <name type="scientific">Gigaspora rosea</name>
    <dbReference type="NCBI Taxonomy" id="44941"/>
    <lineage>
        <taxon>Eukaryota</taxon>
        <taxon>Fungi</taxon>
        <taxon>Fungi incertae sedis</taxon>
        <taxon>Mucoromycota</taxon>
        <taxon>Glomeromycotina</taxon>
        <taxon>Glomeromycetes</taxon>
        <taxon>Diversisporales</taxon>
        <taxon>Gigasporaceae</taxon>
        <taxon>Gigaspora</taxon>
    </lineage>
</organism>
<dbReference type="PANTHER" id="PTHR22601">
    <property type="entry name" value="ISP4 LIKE PROTEIN"/>
    <property type="match status" value="1"/>
</dbReference>
<feature type="transmembrane region" description="Helical" evidence="9">
    <location>
        <begin position="317"/>
        <end position="337"/>
    </location>
</feature>
<dbReference type="Proteomes" id="UP000266673">
    <property type="component" value="Unassembled WGS sequence"/>
</dbReference>
<feature type="transmembrane region" description="Helical" evidence="9">
    <location>
        <begin position="704"/>
        <end position="725"/>
    </location>
</feature>
<evidence type="ECO:0000313" key="11">
    <source>
        <dbReference type="Proteomes" id="UP000266673"/>
    </source>
</evidence>
<keyword evidence="3" id="KW-0813">Transport</keyword>
<gene>
    <name evidence="10" type="ORF">C2G38_2140624</name>
</gene>
<evidence type="ECO:0000256" key="9">
    <source>
        <dbReference type="SAM" id="Phobius"/>
    </source>
</evidence>
<feature type="transmembrane region" description="Helical" evidence="9">
    <location>
        <begin position="627"/>
        <end position="645"/>
    </location>
</feature>
<keyword evidence="11" id="KW-1185">Reference proteome</keyword>
<reference evidence="10 11" key="1">
    <citation type="submission" date="2018-06" db="EMBL/GenBank/DDBJ databases">
        <title>Comparative genomics reveals the genomic features of Rhizophagus irregularis, R. cerebriforme, R. diaphanum and Gigaspora rosea, and their symbiotic lifestyle signature.</title>
        <authorList>
            <person name="Morin E."/>
            <person name="San Clemente H."/>
            <person name="Chen E.C.H."/>
            <person name="De La Providencia I."/>
            <person name="Hainaut M."/>
            <person name="Kuo A."/>
            <person name="Kohler A."/>
            <person name="Murat C."/>
            <person name="Tang N."/>
            <person name="Roy S."/>
            <person name="Loubradou J."/>
            <person name="Henrissat B."/>
            <person name="Grigoriev I.V."/>
            <person name="Corradi N."/>
            <person name="Roux C."/>
            <person name="Martin F.M."/>
        </authorList>
    </citation>
    <scope>NUCLEOTIDE SEQUENCE [LARGE SCALE GENOMIC DNA]</scope>
    <source>
        <strain evidence="10 11">DAOM 194757</strain>
    </source>
</reference>
<keyword evidence="4 9" id="KW-0812">Transmembrane</keyword>
<evidence type="ECO:0000256" key="1">
    <source>
        <dbReference type="ARBA" id="ARBA00004141"/>
    </source>
</evidence>
<dbReference type="EMBL" id="QKWP01000355">
    <property type="protein sequence ID" value="RIB21531.1"/>
    <property type="molecule type" value="Genomic_DNA"/>
</dbReference>
<feature type="transmembrane region" description="Helical" evidence="9">
    <location>
        <begin position="106"/>
        <end position="123"/>
    </location>
</feature>
<keyword evidence="8 9" id="KW-0472">Membrane</keyword>
<name>A0A397VIA6_9GLOM</name>
<evidence type="ECO:0000256" key="7">
    <source>
        <dbReference type="ARBA" id="ARBA00022989"/>
    </source>
</evidence>
<keyword evidence="6" id="KW-0653">Protein transport</keyword>
<dbReference type="OrthoDB" id="9986677at2759"/>
<comment type="caution">
    <text evidence="10">The sequence shown here is derived from an EMBL/GenBank/DDBJ whole genome shotgun (WGS) entry which is preliminary data.</text>
</comment>
<feature type="transmembrane region" description="Helical" evidence="9">
    <location>
        <begin position="446"/>
        <end position="465"/>
    </location>
</feature>